<dbReference type="GO" id="GO:0002161">
    <property type="term" value="F:aminoacyl-tRNA deacylase activity"/>
    <property type="evidence" value="ECO:0007669"/>
    <property type="project" value="InterPro"/>
</dbReference>
<dbReference type="GO" id="GO:0006429">
    <property type="term" value="P:leucyl-tRNA aminoacylation"/>
    <property type="evidence" value="ECO:0007669"/>
    <property type="project" value="UniProtKB-UniRule"/>
</dbReference>
<evidence type="ECO:0000256" key="4">
    <source>
        <dbReference type="ARBA" id="ARBA00022741"/>
    </source>
</evidence>
<dbReference type="CDD" id="cd07958">
    <property type="entry name" value="Anticodon_Ia_Leu_BEm"/>
    <property type="match status" value="1"/>
</dbReference>
<dbReference type="GO" id="GO:0005829">
    <property type="term" value="C:cytosol"/>
    <property type="evidence" value="ECO:0007669"/>
    <property type="project" value="TreeGrafter"/>
</dbReference>
<dbReference type="InterPro" id="IPR025709">
    <property type="entry name" value="Leu_tRNA-synth_edit"/>
</dbReference>
<evidence type="ECO:0000256" key="3">
    <source>
        <dbReference type="ARBA" id="ARBA00022598"/>
    </source>
</evidence>
<dbReference type="Pfam" id="PF13603">
    <property type="entry name" value="tRNA-synt_1_2"/>
    <property type="match status" value="1"/>
</dbReference>
<dbReference type="EMBL" id="JMCB01000006">
    <property type="protein sequence ID" value="KFE68448.1"/>
    <property type="molecule type" value="Genomic_DNA"/>
</dbReference>
<dbReference type="SUPFAM" id="SSF50677">
    <property type="entry name" value="ValRS/IleRS/LeuRS editing domain"/>
    <property type="match status" value="1"/>
</dbReference>
<comment type="caution">
    <text evidence="9">Lacks conserved residue(s) required for the propagation of feature annotation.</text>
</comment>
<dbReference type="InterPro" id="IPR002302">
    <property type="entry name" value="Leu-tRNA-ligase"/>
</dbReference>
<dbReference type="PATRIC" id="fig|394096.3.peg.3727"/>
<evidence type="ECO:0000259" key="11">
    <source>
        <dbReference type="Pfam" id="PF08264"/>
    </source>
</evidence>
<comment type="catalytic activity">
    <reaction evidence="8 9">
        <text>tRNA(Leu) + L-leucine + ATP = L-leucyl-tRNA(Leu) + AMP + diphosphate</text>
        <dbReference type="Rhea" id="RHEA:11688"/>
        <dbReference type="Rhea" id="RHEA-COMP:9613"/>
        <dbReference type="Rhea" id="RHEA-COMP:9622"/>
        <dbReference type="ChEBI" id="CHEBI:30616"/>
        <dbReference type="ChEBI" id="CHEBI:33019"/>
        <dbReference type="ChEBI" id="CHEBI:57427"/>
        <dbReference type="ChEBI" id="CHEBI:78442"/>
        <dbReference type="ChEBI" id="CHEBI:78494"/>
        <dbReference type="ChEBI" id="CHEBI:456215"/>
        <dbReference type="EC" id="6.1.1.4"/>
    </reaction>
</comment>
<dbReference type="GO" id="GO:0004823">
    <property type="term" value="F:leucine-tRNA ligase activity"/>
    <property type="evidence" value="ECO:0007669"/>
    <property type="project" value="UniProtKB-UniRule"/>
</dbReference>
<dbReference type="InterPro" id="IPR014729">
    <property type="entry name" value="Rossmann-like_a/b/a_fold"/>
</dbReference>
<dbReference type="FunFam" id="3.40.50.620:FF:000056">
    <property type="entry name" value="Leucine--tRNA ligase"/>
    <property type="match status" value="1"/>
</dbReference>
<evidence type="ECO:0000256" key="6">
    <source>
        <dbReference type="ARBA" id="ARBA00022917"/>
    </source>
</evidence>
<evidence type="ECO:0000256" key="5">
    <source>
        <dbReference type="ARBA" id="ARBA00022840"/>
    </source>
</evidence>
<sequence length="837" mass="94513">MAYEHRTVEPKWQKRWQEAQLHKTSFDPKKPKFYALDMFPYPSGAGLHVGHCEGYTATDILTRWKRMQGWNVLHPMGWDAFGLPAENYAIKTGIHPRITTERAVSNFRRQIDSVGFAYDWDREVNTTDPKYFKWTQWIFLQLYRKGLAYESVMPINWCPSCKTGLANEEVSGGKCERCGTQVERKDLRQWVLRITAYADRLLEDLAEVDWPESTLAMQRNWIGRSEGAEVIFRVAEGPAANAELRVFTTRPDTLSGATYMVLAPEHALVEKLTTPEQRQAVADYQAAARRKSDLERTELSKEKTGAFTGGYALNPVNGQRIPIWIADYVLATYGTGAIMAVPAHDERDHAFAVKFGLPIQQVVRPVSGDAEPGKPFTEDGVAVNSGELDGLPTAEAKRKITAQLEAKGLGKKTVSYRLRDWVFSRQRYWGEPIPIVHCAQCGPVPVPESELPVLLPEVERYEPSGTGESPLATIPSWLETRCPKCGGAGRRETNTMPQWAGSCWYYLRYLDPANAQEPWSREAEKQWMNVDLYVGGAEHAVLHLLYARFWHKVLFDLGWVTTKEPFKKLRHQGTVLAYTYQDAMGRYHELSAVELRGDDAYLKSTGEKLSVQVEKMAKSKMNGVNPDDVVAEYGADVLRLYEMFMGEFELPKPWDPRAIEGCSRFLRRVWRLAEEFDAGKQPENDPHQRLRHKTIKRVTNDLERMQFNTAIAAMMEYVNALTSQGATREDLLTLIKLVGPFAPHLGDEAWEKLGSSGFLVQQAWPAHDEALTIDAVITYAVQVNGKLRGSLEVERNAAEATVREQALALPNVARQVEGKTVKKVIVVPGKIVNIVVA</sequence>
<dbReference type="InterPro" id="IPR001412">
    <property type="entry name" value="aa-tRNA-synth_I_CS"/>
</dbReference>
<dbReference type="EC" id="6.1.1.4" evidence="9"/>
<keyword evidence="15" id="KW-1185">Reference proteome</keyword>
<evidence type="ECO:0000256" key="2">
    <source>
        <dbReference type="ARBA" id="ARBA00022490"/>
    </source>
</evidence>
<dbReference type="Proteomes" id="UP000028725">
    <property type="component" value="Unassembled WGS sequence"/>
</dbReference>
<evidence type="ECO:0000256" key="1">
    <source>
        <dbReference type="ARBA" id="ARBA00005594"/>
    </source>
</evidence>
<dbReference type="SUPFAM" id="SSF52374">
    <property type="entry name" value="Nucleotidylyl transferase"/>
    <property type="match status" value="1"/>
</dbReference>
<feature type="domain" description="Methionyl/Leucyl tRNA synthetase" evidence="12">
    <location>
        <begin position="39"/>
        <end position="186"/>
    </location>
</feature>
<keyword evidence="7 9" id="KW-0030">Aminoacyl-tRNA synthetase</keyword>
<comment type="subcellular location">
    <subcellularLocation>
        <location evidence="9">Cytoplasm</location>
    </subcellularLocation>
</comment>
<feature type="short sequence motif" description="'KMSKS' region" evidence="9">
    <location>
        <begin position="615"/>
        <end position="619"/>
    </location>
</feature>
<dbReference type="PANTHER" id="PTHR43740:SF2">
    <property type="entry name" value="LEUCINE--TRNA LIGASE, MITOCHONDRIAL"/>
    <property type="match status" value="1"/>
</dbReference>
<evidence type="ECO:0000313" key="15">
    <source>
        <dbReference type="Proteomes" id="UP000028725"/>
    </source>
</evidence>
<dbReference type="PROSITE" id="PS00178">
    <property type="entry name" value="AA_TRNA_LIGASE_I"/>
    <property type="match status" value="1"/>
</dbReference>
<gene>
    <name evidence="9" type="primary">leuS</name>
    <name evidence="14" type="ORF">DB31_7685</name>
</gene>
<feature type="domain" description="Leucyl-tRNA synthetase editing" evidence="13">
    <location>
        <begin position="219"/>
        <end position="404"/>
    </location>
</feature>
<organism evidence="14 15">
    <name type="scientific">Hyalangium minutum</name>
    <dbReference type="NCBI Taxonomy" id="394096"/>
    <lineage>
        <taxon>Bacteria</taxon>
        <taxon>Pseudomonadati</taxon>
        <taxon>Myxococcota</taxon>
        <taxon>Myxococcia</taxon>
        <taxon>Myxococcales</taxon>
        <taxon>Cystobacterineae</taxon>
        <taxon>Archangiaceae</taxon>
        <taxon>Hyalangium</taxon>
    </lineage>
</organism>
<accession>A0A085WL85</accession>
<comment type="similarity">
    <text evidence="1 9 10">Belongs to the class-I aminoacyl-tRNA synthetase family.</text>
</comment>
<dbReference type="PANTHER" id="PTHR43740">
    <property type="entry name" value="LEUCYL-TRNA SYNTHETASE"/>
    <property type="match status" value="1"/>
</dbReference>
<dbReference type="STRING" id="394096.DB31_7685"/>
<dbReference type="Pfam" id="PF09334">
    <property type="entry name" value="tRNA-synt_1g"/>
    <property type="match status" value="1"/>
</dbReference>
<feature type="domain" description="Methionyl/Valyl/Leucyl/Isoleucyl-tRNA synthetase anticodon-binding" evidence="11">
    <location>
        <begin position="692"/>
        <end position="798"/>
    </location>
</feature>
<feature type="binding site" evidence="9">
    <location>
        <position position="618"/>
    </location>
    <ligand>
        <name>ATP</name>
        <dbReference type="ChEBI" id="CHEBI:30616"/>
    </ligand>
</feature>
<keyword evidence="3 9" id="KW-0436">Ligase</keyword>
<dbReference type="FunFam" id="3.40.50.620:FF:000077">
    <property type="entry name" value="Leucine--tRNA ligase"/>
    <property type="match status" value="1"/>
</dbReference>
<evidence type="ECO:0000256" key="9">
    <source>
        <dbReference type="HAMAP-Rule" id="MF_00049"/>
    </source>
</evidence>
<dbReference type="Gene3D" id="3.40.50.620">
    <property type="entry name" value="HUPs"/>
    <property type="match status" value="2"/>
</dbReference>
<dbReference type="OrthoDB" id="9810365at2"/>
<dbReference type="GO" id="GO:0005524">
    <property type="term" value="F:ATP binding"/>
    <property type="evidence" value="ECO:0007669"/>
    <property type="project" value="UniProtKB-UniRule"/>
</dbReference>
<evidence type="ECO:0000259" key="12">
    <source>
        <dbReference type="Pfam" id="PF09334"/>
    </source>
</evidence>
<dbReference type="InterPro" id="IPR009008">
    <property type="entry name" value="Val/Leu/Ile-tRNA-synth_edit"/>
</dbReference>
<evidence type="ECO:0000313" key="14">
    <source>
        <dbReference type="EMBL" id="KFE68448.1"/>
    </source>
</evidence>
<dbReference type="SUPFAM" id="SSF47323">
    <property type="entry name" value="Anticodon-binding domain of a subclass of class I aminoacyl-tRNA synthetases"/>
    <property type="match status" value="1"/>
</dbReference>
<evidence type="ECO:0000259" key="13">
    <source>
        <dbReference type="Pfam" id="PF13603"/>
    </source>
</evidence>
<dbReference type="InterPro" id="IPR013155">
    <property type="entry name" value="M/V/L/I-tRNA-synth_anticd-bd"/>
</dbReference>
<evidence type="ECO:0000256" key="10">
    <source>
        <dbReference type="RuleBase" id="RU363039"/>
    </source>
</evidence>
<dbReference type="CDD" id="cd00812">
    <property type="entry name" value="LeuRS_core"/>
    <property type="match status" value="1"/>
</dbReference>
<dbReference type="InterPro" id="IPR015413">
    <property type="entry name" value="Methionyl/Leucyl_tRNA_Synth"/>
</dbReference>
<dbReference type="NCBIfam" id="TIGR00396">
    <property type="entry name" value="leuS_bact"/>
    <property type="match status" value="1"/>
</dbReference>
<dbReference type="Pfam" id="PF08264">
    <property type="entry name" value="Anticodon_1"/>
    <property type="match status" value="1"/>
</dbReference>
<dbReference type="InterPro" id="IPR009080">
    <property type="entry name" value="tRNAsynth_Ia_anticodon-bd"/>
</dbReference>
<dbReference type="Gene3D" id="1.10.730.10">
    <property type="entry name" value="Isoleucyl-tRNA Synthetase, Domain 1"/>
    <property type="match status" value="1"/>
</dbReference>
<dbReference type="FunFam" id="1.10.730.10:FF:000011">
    <property type="entry name" value="Leucine--tRNA ligase chloroplastic/mitochondrial"/>
    <property type="match status" value="1"/>
</dbReference>
<dbReference type="PRINTS" id="PR00985">
    <property type="entry name" value="TRNASYNTHLEU"/>
</dbReference>
<evidence type="ECO:0000256" key="7">
    <source>
        <dbReference type="ARBA" id="ARBA00023146"/>
    </source>
</evidence>
<dbReference type="RefSeq" id="WP_044189232.1">
    <property type="nucleotide sequence ID" value="NZ_JMCB01000006.1"/>
</dbReference>
<proteinExistence type="inferred from homology"/>
<keyword evidence="6 9" id="KW-0648">Protein biosynthesis</keyword>
<evidence type="ECO:0000256" key="8">
    <source>
        <dbReference type="ARBA" id="ARBA00047469"/>
    </source>
</evidence>
<dbReference type="AlphaFoldDB" id="A0A085WL85"/>
<keyword evidence="5 9" id="KW-0067">ATP-binding</keyword>
<comment type="caution">
    <text evidence="14">The sequence shown here is derived from an EMBL/GenBank/DDBJ whole genome shotgun (WGS) entry which is preliminary data.</text>
</comment>
<protein>
    <recommendedName>
        <fullName evidence="9">Leucine--tRNA ligase</fullName>
        <ecNumber evidence="9">6.1.1.4</ecNumber>
    </recommendedName>
    <alternativeName>
        <fullName evidence="9">Leucyl-tRNA synthetase</fullName>
        <shortName evidence="9">LeuRS</shortName>
    </alternativeName>
</protein>
<keyword evidence="2 9" id="KW-0963">Cytoplasm</keyword>
<keyword evidence="4 9" id="KW-0547">Nucleotide-binding</keyword>
<name>A0A085WL85_9BACT</name>
<reference evidence="14 15" key="1">
    <citation type="submission" date="2014-04" db="EMBL/GenBank/DDBJ databases">
        <title>Genome assembly of Hyalangium minutum DSM 14724.</title>
        <authorList>
            <person name="Sharma G."/>
            <person name="Subramanian S."/>
        </authorList>
    </citation>
    <scope>NUCLEOTIDE SEQUENCE [LARGE SCALE GENOMIC DNA]</scope>
    <source>
        <strain evidence="14 15">DSM 14724</strain>
    </source>
</reference>
<dbReference type="HAMAP" id="MF_00049_B">
    <property type="entry name" value="Leu_tRNA_synth_B"/>
    <property type="match status" value="1"/>
</dbReference>